<feature type="binding site" evidence="2">
    <location>
        <position position="363"/>
    </location>
    <ligand>
        <name>Mn(2+)</name>
        <dbReference type="ChEBI" id="CHEBI:29035"/>
        <label>2</label>
    </ligand>
</feature>
<feature type="binding site" evidence="2">
    <location>
        <position position="163"/>
    </location>
    <ligand>
        <name>Mn(2+)</name>
        <dbReference type="ChEBI" id="CHEBI:29035"/>
        <label>2</label>
    </ligand>
</feature>
<dbReference type="PIRSF" id="PIRSF005962">
    <property type="entry name" value="Pept_M20D_amidohydro"/>
    <property type="match status" value="1"/>
</dbReference>
<keyword evidence="2" id="KW-0479">Metal-binding</keyword>
<keyword evidence="1" id="KW-0378">Hydrolase</keyword>
<accession>A0A8J2Z4Z5</accession>
<dbReference type="Pfam" id="PF07687">
    <property type="entry name" value="M20_dimer"/>
    <property type="match status" value="1"/>
</dbReference>
<dbReference type="SUPFAM" id="SSF55031">
    <property type="entry name" value="Bacterial exopeptidase dimerisation domain"/>
    <property type="match status" value="1"/>
</dbReference>
<dbReference type="OrthoDB" id="9777385at2"/>
<proteinExistence type="predicted"/>
<dbReference type="NCBIfam" id="TIGR01891">
    <property type="entry name" value="amidohydrolases"/>
    <property type="match status" value="1"/>
</dbReference>
<dbReference type="EMBL" id="BMJS01000018">
    <property type="protein sequence ID" value="GGF99912.1"/>
    <property type="molecule type" value="Genomic_DNA"/>
</dbReference>
<dbReference type="SUPFAM" id="SSF53187">
    <property type="entry name" value="Zn-dependent exopeptidases"/>
    <property type="match status" value="1"/>
</dbReference>
<dbReference type="Gene3D" id="3.30.70.360">
    <property type="match status" value="1"/>
</dbReference>
<keyword evidence="5" id="KW-1185">Reference proteome</keyword>
<name>A0A8J2Z4Z5_9GAMM</name>
<keyword evidence="2" id="KW-0464">Manganese</keyword>
<dbReference type="GO" id="GO:0019877">
    <property type="term" value="P:diaminopimelate biosynthetic process"/>
    <property type="evidence" value="ECO:0007669"/>
    <property type="project" value="UniProtKB-ARBA"/>
</dbReference>
<feature type="domain" description="Peptidase M20 dimerisation" evidence="3">
    <location>
        <begin position="183"/>
        <end position="281"/>
    </location>
</feature>
<dbReference type="InterPro" id="IPR011650">
    <property type="entry name" value="Peptidase_M20_dimer"/>
</dbReference>
<dbReference type="Pfam" id="PF01546">
    <property type="entry name" value="Peptidase_M20"/>
    <property type="match status" value="1"/>
</dbReference>
<comment type="cofactor">
    <cofactor evidence="2">
        <name>Mn(2+)</name>
        <dbReference type="ChEBI" id="CHEBI:29035"/>
    </cofactor>
    <text evidence="2">The Mn(2+) ion enhances activity.</text>
</comment>
<evidence type="ECO:0000259" key="3">
    <source>
        <dbReference type="Pfam" id="PF07687"/>
    </source>
</evidence>
<reference evidence="4" key="1">
    <citation type="journal article" date="2014" name="Int. J. Syst. Evol. Microbiol.">
        <title>Complete genome sequence of Corynebacterium casei LMG S-19264T (=DSM 44701T), isolated from a smear-ripened cheese.</title>
        <authorList>
            <consortium name="US DOE Joint Genome Institute (JGI-PGF)"/>
            <person name="Walter F."/>
            <person name="Albersmeier A."/>
            <person name="Kalinowski J."/>
            <person name="Ruckert C."/>
        </authorList>
    </citation>
    <scope>NUCLEOTIDE SEQUENCE</scope>
    <source>
        <strain evidence="4">CGMCC 1.15758</strain>
    </source>
</reference>
<evidence type="ECO:0000313" key="4">
    <source>
        <dbReference type="EMBL" id="GGF99912.1"/>
    </source>
</evidence>
<gene>
    <name evidence="4" type="ORF">GCM10010995_16530</name>
</gene>
<dbReference type="GO" id="GO:0050118">
    <property type="term" value="F:N-acetyldiaminopimelate deacetylase activity"/>
    <property type="evidence" value="ECO:0007669"/>
    <property type="project" value="UniProtKB-ARBA"/>
</dbReference>
<reference evidence="4" key="2">
    <citation type="submission" date="2020-09" db="EMBL/GenBank/DDBJ databases">
        <authorList>
            <person name="Sun Q."/>
            <person name="Zhou Y."/>
        </authorList>
    </citation>
    <scope>NUCLEOTIDE SEQUENCE</scope>
    <source>
        <strain evidence="4">CGMCC 1.15758</strain>
    </source>
</reference>
<evidence type="ECO:0000256" key="2">
    <source>
        <dbReference type="PIRSR" id="PIRSR005962-1"/>
    </source>
</evidence>
<sequence length="389" mass="42406">MPNTIDDLTIDQNYLREVREHIHRHPELGFDVENTADFIAGKLQTLGLTIKRNIGKTGLIADLIVNPDYPMIALRADMDALPIHEQNTCDYKSTIDGKAHMCGHDAHCAMVLTTAHTLVTQKAQLKINVRFLFQPSEEVLPGGALAMIKDGALAGVSAIYGIHVLPSIDEGKMQICQPVALAGVDLFDLTFIGKGGHASTPYTTNDPMIMATQFVNAVQTIASRNLSSFDPAVLSITALNIGSAYNVIADKAKLKGCIRYLSQAARELVKKRLYEIANGIAATYAGSVDIDYLPGYPETQNDANCAQKSIAAANHVVGEKNTLLSHIPWMASEDFSYFAKEIPACYAFLGVRNETLGFTSMVHEPTFDLSVNAMIYGVKYYLALCLGYQ</sequence>
<dbReference type="InterPro" id="IPR036264">
    <property type="entry name" value="Bact_exopeptidase_dim_dom"/>
</dbReference>
<dbReference type="InterPro" id="IPR002933">
    <property type="entry name" value="Peptidase_M20"/>
</dbReference>
<feature type="binding site" evidence="2">
    <location>
        <position position="102"/>
    </location>
    <ligand>
        <name>Mn(2+)</name>
        <dbReference type="ChEBI" id="CHEBI:29035"/>
        <label>2</label>
    </ligand>
</feature>
<comment type="caution">
    <text evidence="4">The sequence shown here is derived from an EMBL/GenBank/DDBJ whole genome shotgun (WGS) entry which is preliminary data.</text>
</comment>
<protein>
    <submittedName>
        <fullName evidence="4">Peptidase M20</fullName>
    </submittedName>
</protein>
<dbReference type="GO" id="GO:0046872">
    <property type="term" value="F:metal ion binding"/>
    <property type="evidence" value="ECO:0007669"/>
    <property type="project" value="UniProtKB-KW"/>
</dbReference>
<evidence type="ECO:0000313" key="5">
    <source>
        <dbReference type="Proteomes" id="UP000636949"/>
    </source>
</evidence>
<dbReference type="PANTHER" id="PTHR11014:SF63">
    <property type="entry name" value="METALLOPEPTIDASE, PUTATIVE (AFU_ORTHOLOGUE AFUA_6G09600)-RELATED"/>
    <property type="match status" value="1"/>
</dbReference>
<organism evidence="4 5">
    <name type="scientific">Cysteiniphilum litorale</name>
    <dbReference type="NCBI Taxonomy" id="2056700"/>
    <lineage>
        <taxon>Bacteria</taxon>
        <taxon>Pseudomonadati</taxon>
        <taxon>Pseudomonadota</taxon>
        <taxon>Gammaproteobacteria</taxon>
        <taxon>Thiotrichales</taxon>
        <taxon>Fastidiosibacteraceae</taxon>
        <taxon>Cysteiniphilum</taxon>
    </lineage>
</organism>
<dbReference type="Gene3D" id="3.40.630.10">
    <property type="entry name" value="Zn peptidases"/>
    <property type="match status" value="1"/>
</dbReference>
<dbReference type="PANTHER" id="PTHR11014">
    <property type="entry name" value="PEPTIDASE M20 FAMILY MEMBER"/>
    <property type="match status" value="1"/>
</dbReference>
<evidence type="ECO:0000256" key="1">
    <source>
        <dbReference type="ARBA" id="ARBA00022801"/>
    </source>
</evidence>
<dbReference type="AlphaFoldDB" id="A0A8J2Z4Z5"/>
<dbReference type="InterPro" id="IPR017439">
    <property type="entry name" value="Amidohydrolase"/>
</dbReference>
<dbReference type="RefSeq" id="WP_117002929.1">
    <property type="nucleotide sequence ID" value="NZ_BMJS01000018.1"/>
</dbReference>
<feature type="binding site" evidence="2">
    <location>
        <position position="138"/>
    </location>
    <ligand>
        <name>Mn(2+)</name>
        <dbReference type="ChEBI" id="CHEBI:29035"/>
        <label>2</label>
    </ligand>
</feature>
<dbReference type="Proteomes" id="UP000636949">
    <property type="component" value="Unassembled WGS sequence"/>
</dbReference>
<dbReference type="FunFam" id="3.30.70.360:FF:000001">
    <property type="entry name" value="N-acetyldiaminopimelate deacetylase"/>
    <property type="match status" value="1"/>
</dbReference>
<feature type="binding site" evidence="2">
    <location>
        <position position="104"/>
    </location>
    <ligand>
        <name>Mn(2+)</name>
        <dbReference type="ChEBI" id="CHEBI:29035"/>
        <label>2</label>
    </ligand>
</feature>